<protein>
    <recommendedName>
        <fullName evidence="1">Beta-lactamase-related domain-containing protein</fullName>
    </recommendedName>
</protein>
<evidence type="ECO:0000313" key="2">
    <source>
        <dbReference type="EMBL" id="GLR17227.1"/>
    </source>
</evidence>
<accession>A0AA37SPP3</accession>
<sequence length="557" mass="63968">MQTFEEKKMGLRILFVISVFAYLYSCASKKLVLSEGEILNEMHKNHIGEITFMTTPIPFENYSDEDIKSRIPFGESHELNARMFLSKTLTAYLNELEPGQSVEKLAKSGNFQIAFYVNNNLIYTENLNVNAGSPWYKNSGTVYRIPFKIKESMDHWAPYMWQRFAFQNGGQDLLNSGEHKLKLEVRPYIEIDKIKVGDVIAQGEVTLYSDEMEIDVDENLIQIQAIEDGSGWPLSTDKYNEEKIEALNKRIASKIFKDITSIVVIKDGKLLLEEYFNDTYRNTKHNTRSVGKSFMSAIMGIAIDEGHIKNEDQKLGDFYDLKKFKNYSSDKDDVTIKDLLTMSSGFEGDDGNLDSPGNEEYMYPTKNWVKFALDQPMVEQRTWKYFTAGSVVLGDIIHQSVPGGLEKYAEVNFFEPLGIQDYQWQYTPQKVANTAGGIQMNALDFAKLGQLYKQEGNWNGQQIISKAWVEKSISKQVKIPRNEDDYYGYQFWNKTFFIDGKSYEASYCTGTGGNKIYIFKDIPFVIVITSKAYRLPQAHSQVRKMMEDYILPAVIHD</sequence>
<dbReference type="InterPro" id="IPR012338">
    <property type="entry name" value="Beta-lactam/transpept-like"/>
</dbReference>
<dbReference type="EMBL" id="BSOH01000010">
    <property type="protein sequence ID" value="GLR17227.1"/>
    <property type="molecule type" value="Genomic_DNA"/>
</dbReference>
<dbReference type="RefSeq" id="WP_235293898.1">
    <property type="nucleotide sequence ID" value="NZ_BSOH01000010.1"/>
</dbReference>
<reference evidence="2" key="2">
    <citation type="submission" date="2023-01" db="EMBL/GenBank/DDBJ databases">
        <title>Draft genome sequence of Portibacter lacus strain NBRC 108769.</title>
        <authorList>
            <person name="Sun Q."/>
            <person name="Mori K."/>
        </authorList>
    </citation>
    <scope>NUCLEOTIDE SEQUENCE</scope>
    <source>
        <strain evidence="2">NBRC 108769</strain>
    </source>
</reference>
<dbReference type="InterPro" id="IPR050789">
    <property type="entry name" value="Diverse_Enzym_Activities"/>
</dbReference>
<name>A0AA37SPP3_9BACT</name>
<dbReference type="AlphaFoldDB" id="A0AA37SPP3"/>
<proteinExistence type="predicted"/>
<dbReference type="Gene3D" id="3.40.710.10">
    <property type="entry name" value="DD-peptidase/beta-lactamase superfamily"/>
    <property type="match status" value="1"/>
</dbReference>
<dbReference type="Pfam" id="PF00144">
    <property type="entry name" value="Beta-lactamase"/>
    <property type="match status" value="1"/>
</dbReference>
<comment type="caution">
    <text evidence="2">The sequence shown here is derived from an EMBL/GenBank/DDBJ whole genome shotgun (WGS) entry which is preliminary data.</text>
</comment>
<keyword evidence="3" id="KW-1185">Reference proteome</keyword>
<dbReference type="Proteomes" id="UP001156666">
    <property type="component" value="Unassembled WGS sequence"/>
</dbReference>
<evidence type="ECO:0000259" key="1">
    <source>
        <dbReference type="Pfam" id="PF00144"/>
    </source>
</evidence>
<dbReference type="InterPro" id="IPR001466">
    <property type="entry name" value="Beta-lactam-related"/>
</dbReference>
<organism evidence="2 3">
    <name type="scientific">Portibacter lacus</name>
    <dbReference type="NCBI Taxonomy" id="1099794"/>
    <lineage>
        <taxon>Bacteria</taxon>
        <taxon>Pseudomonadati</taxon>
        <taxon>Bacteroidota</taxon>
        <taxon>Saprospiria</taxon>
        <taxon>Saprospirales</taxon>
        <taxon>Haliscomenobacteraceae</taxon>
        <taxon>Portibacter</taxon>
    </lineage>
</organism>
<dbReference type="PANTHER" id="PTHR43283">
    <property type="entry name" value="BETA-LACTAMASE-RELATED"/>
    <property type="match status" value="1"/>
</dbReference>
<feature type="domain" description="Beta-lactamase-related" evidence="1">
    <location>
        <begin position="261"/>
        <end position="532"/>
    </location>
</feature>
<evidence type="ECO:0000313" key="3">
    <source>
        <dbReference type="Proteomes" id="UP001156666"/>
    </source>
</evidence>
<dbReference type="SUPFAM" id="SSF56601">
    <property type="entry name" value="beta-lactamase/transpeptidase-like"/>
    <property type="match status" value="1"/>
</dbReference>
<gene>
    <name evidence="2" type="ORF">GCM10007940_18420</name>
</gene>
<dbReference type="PANTHER" id="PTHR43283:SF7">
    <property type="entry name" value="BETA-LACTAMASE-RELATED DOMAIN-CONTAINING PROTEIN"/>
    <property type="match status" value="1"/>
</dbReference>
<reference evidence="2" key="1">
    <citation type="journal article" date="2014" name="Int. J. Syst. Evol. Microbiol.">
        <title>Complete genome sequence of Corynebacterium casei LMG S-19264T (=DSM 44701T), isolated from a smear-ripened cheese.</title>
        <authorList>
            <consortium name="US DOE Joint Genome Institute (JGI-PGF)"/>
            <person name="Walter F."/>
            <person name="Albersmeier A."/>
            <person name="Kalinowski J."/>
            <person name="Ruckert C."/>
        </authorList>
    </citation>
    <scope>NUCLEOTIDE SEQUENCE</scope>
    <source>
        <strain evidence="2">NBRC 108769</strain>
    </source>
</reference>